<dbReference type="EnsemblPlants" id="OB10G11980.1">
    <property type="protein sequence ID" value="OB10G11980.1"/>
    <property type="gene ID" value="OB10G11980"/>
</dbReference>
<keyword evidence="2" id="KW-1185">Reference proteome</keyword>
<sequence length="81" mass="8958">MPSTGFHNVRDVTIGVEIEVSCSMENLESLMVKTFSVREEISSALMVQSCKERSSSVGQPISSCLKKPSPRITLENKTLLR</sequence>
<proteinExistence type="predicted"/>
<protein>
    <submittedName>
        <fullName evidence="1">Uncharacterized protein</fullName>
    </submittedName>
</protein>
<dbReference type="Proteomes" id="UP000006038">
    <property type="component" value="Chromosome 10"/>
</dbReference>
<dbReference type="HOGENOM" id="CLU_2577663_0_0_1"/>
<reference evidence="1" key="2">
    <citation type="submission" date="2013-04" db="UniProtKB">
        <authorList>
            <consortium name="EnsemblPlants"/>
        </authorList>
    </citation>
    <scope>IDENTIFICATION</scope>
</reference>
<dbReference type="AlphaFoldDB" id="J3N100"/>
<accession>J3N100</accession>
<evidence type="ECO:0000313" key="2">
    <source>
        <dbReference type="Proteomes" id="UP000006038"/>
    </source>
</evidence>
<evidence type="ECO:0000313" key="1">
    <source>
        <dbReference type="EnsemblPlants" id="OB10G11980.1"/>
    </source>
</evidence>
<organism evidence="1">
    <name type="scientific">Oryza brachyantha</name>
    <name type="common">malo sina</name>
    <dbReference type="NCBI Taxonomy" id="4533"/>
    <lineage>
        <taxon>Eukaryota</taxon>
        <taxon>Viridiplantae</taxon>
        <taxon>Streptophyta</taxon>
        <taxon>Embryophyta</taxon>
        <taxon>Tracheophyta</taxon>
        <taxon>Spermatophyta</taxon>
        <taxon>Magnoliopsida</taxon>
        <taxon>Liliopsida</taxon>
        <taxon>Poales</taxon>
        <taxon>Poaceae</taxon>
        <taxon>BOP clade</taxon>
        <taxon>Oryzoideae</taxon>
        <taxon>Oryzeae</taxon>
        <taxon>Oryzinae</taxon>
        <taxon>Oryza</taxon>
    </lineage>
</organism>
<reference evidence="1" key="1">
    <citation type="journal article" date="2013" name="Nat. Commun.">
        <title>Whole-genome sequencing of Oryza brachyantha reveals mechanisms underlying Oryza genome evolution.</title>
        <authorList>
            <person name="Chen J."/>
            <person name="Huang Q."/>
            <person name="Gao D."/>
            <person name="Wang J."/>
            <person name="Lang Y."/>
            <person name="Liu T."/>
            <person name="Li B."/>
            <person name="Bai Z."/>
            <person name="Luis Goicoechea J."/>
            <person name="Liang C."/>
            <person name="Chen C."/>
            <person name="Zhang W."/>
            <person name="Sun S."/>
            <person name="Liao Y."/>
            <person name="Zhang X."/>
            <person name="Yang L."/>
            <person name="Song C."/>
            <person name="Wang M."/>
            <person name="Shi J."/>
            <person name="Liu G."/>
            <person name="Liu J."/>
            <person name="Zhou H."/>
            <person name="Zhou W."/>
            <person name="Yu Q."/>
            <person name="An N."/>
            <person name="Chen Y."/>
            <person name="Cai Q."/>
            <person name="Wang B."/>
            <person name="Liu B."/>
            <person name="Min J."/>
            <person name="Huang Y."/>
            <person name="Wu H."/>
            <person name="Li Z."/>
            <person name="Zhang Y."/>
            <person name="Yin Y."/>
            <person name="Song W."/>
            <person name="Jiang J."/>
            <person name="Jackson S.A."/>
            <person name="Wing R.A."/>
            <person name="Wang J."/>
            <person name="Chen M."/>
        </authorList>
    </citation>
    <scope>NUCLEOTIDE SEQUENCE [LARGE SCALE GENOMIC DNA]</scope>
    <source>
        <strain evidence="1">cv. IRGC 101232</strain>
    </source>
</reference>
<name>J3N100_ORYBR</name>
<dbReference type="Gramene" id="OB10G11980.1">
    <property type="protein sequence ID" value="OB10G11980.1"/>
    <property type="gene ID" value="OB10G11980"/>
</dbReference>